<comment type="similarity">
    <text evidence="9">Belongs to the binding-protein-dependent transport system permease family.</text>
</comment>
<dbReference type="EMBL" id="FQZL01000049">
    <property type="protein sequence ID" value="SHJ86923.1"/>
    <property type="molecule type" value="Genomic_DNA"/>
</dbReference>
<sequence>MEYNAGRKGKYNSAFFVRNIKRRNLMFKTVLSLFIVVVLALIIAAVSNILIRGYVGLGESIRSPEIIFSLKLSLYTSVVSTALCIVFAVPIAYGLVKVNFPGKIVANSILNLPLSLPPVVSGVSLLMLFGGTEFGRSLADLGLKFVFDVKGIILAQFFVNISYMLRIVKSTLEDINPRLEFVSRTLGCTQMQSFFKVTLPLAKNGLIAGIVITWARAIGEFGAALMLVGATRMKTETLPVSLFLNMSTGDLKLAMASASIIITVSIVSLLIFEIIGLKNKSVSKIG</sequence>
<dbReference type="Proteomes" id="UP000184052">
    <property type="component" value="Unassembled WGS sequence"/>
</dbReference>
<feature type="transmembrane region" description="Helical" evidence="9">
    <location>
        <begin position="30"/>
        <end position="54"/>
    </location>
</feature>
<comment type="subunit">
    <text evidence="2">The complex is composed of two ATP-binding proteins (CysA), two transmembrane proteins (CysT and CysW) and a solute-binding protein (CysP).</text>
</comment>
<feature type="transmembrane region" description="Helical" evidence="9">
    <location>
        <begin position="149"/>
        <end position="168"/>
    </location>
</feature>
<dbReference type="PROSITE" id="PS50928">
    <property type="entry name" value="ABC_TM1"/>
    <property type="match status" value="1"/>
</dbReference>
<evidence type="ECO:0000256" key="4">
    <source>
        <dbReference type="ARBA" id="ARBA00022692"/>
    </source>
</evidence>
<comment type="subcellular location">
    <subcellularLocation>
        <location evidence="9">Cell membrane</location>
        <topology evidence="9">Multi-pass membrane protein</topology>
    </subcellularLocation>
    <subcellularLocation>
        <location evidence="1">Membrane</location>
        <topology evidence="1">Multi-pass membrane protein</topology>
    </subcellularLocation>
</comment>
<evidence type="ECO:0000256" key="3">
    <source>
        <dbReference type="ARBA" id="ARBA00022448"/>
    </source>
</evidence>
<dbReference type="SUPFAM" id="SSF161098">
    <property type="entry name" value="MetI-like"/>
    <property type="match status" value="1"/>
</dbReference>
<dbReference type="PANTHER" id="PTHR30406:SF8">
    <property type="entry name" value="SULFATE TRANSPORT SYSTEM PERMEASE PROTEIN CYST"/>
    <property type="match status" value="1"/>
</dbReference>
<evidence type="ECO:0000259" key="10">
    <source>
        <dbReference type="PROSITE" id="PS50928"/>
    </source>
</evidence>
<protein>
    <submittedName>
        <fullName evidence="11">Molybdate transport system permease protein</fullName>
    </submittedName>
</protein>
<feature type="transmembrane region" description="Helical" evidence="9">
    <location>
        <begin position="206"/>
        <end position="233"/>
    </location>
</feature>
<feature type="transmembrane region" description="Helical" evidence="9">
    <location>
        <begin position="108"/>
        <end position="129"/>
    </location>
</feature>
<keyword evidence="6" id="KW-0764">Sulfate transport</keyword>
<feature type="domain" description="ABC transmembrane type-1" evidence="10">
    <location>
        <begin position="70"/>
        <end position="272"/>
    </location>
</feature>
<dbReference type="Pfam" id="PF00528">
    <property type="entry name" value="BPD_transp_1"/>
    <property type="match status" value="1"/>
</dbReference>
<proteinExistence type="inferred from homology"/>
<keyword evidence="5 9" id="KW-1133">Transmembrane helix</keyword>
<keyword evidence="4 9" id="KW-0812">Transmembrane</keyword>
<dbReference type="InterPro" id="IPR006469">
    <property type="entry name" value="NifC_ABC_porter"/>
</dbReference>
<keyword evidence="7 9" id="KW-0472">Membrane</keyword>
<evidence type="ECO:0000256" key="1">
    <source>
        <dbReference type="ARBA" id="ARBA00004141"/>
    </source>
</evidence>
<name>A0A1M6MUG0_9FIRM</name>
<dbReference type="InterPro" id="IPR035906">
    <property type="entry name" value="MetI-like_sf"/>
</dbReference>
<evidence type="ECO:0000256" key="9">
    <source>
        <dbReference type="RuleBase" id="RU363032"/>
    </source>
</evidence>
<evidence type="ECO:0000256" key="7">
    <source>
        <dbReference type="ARBA" id="ARBA00023136"/>
    </source>
</evidence>
<keyword evidence="12" id="KW-1185">Reference proteome</keyword>
<gene>
    <name evidence="11" type="ORF">SAMN02745751_03586</name>
</gene>
<accession>A0A1M6MUG0</accession>
<keyword evidence="3 9" id="KW-0813">Transport</keyword>
<evidence type="ECO:0000313" key="12">
    <source>
        <dbReference type="Proteomes" id="UP000184052"/>
    </source>
</evidence>
<evidence type="ECO:0000256" key="6">
    <source>
        <dbReference type="ARBA" id="ARBA00023032"/>
    </source>
</evidence>
<evidence type="ECO:0000313" key="11">
    <source>
        <dbReference type="EMBL" id="SHJ86923.1"/>
    </source>
</evidence>
<evidence type="ECO:0000256" key="5">
    <source>
        <dbReference type="ARBA" id="ARBA00022989"/>
    </source>
</evidence>
<evidence type="ECO:0000256" key="8">
    <source>
        <dbReference type="ARBA" id="ARBA00025323"/>
    </source>
</evidence>
<feature type="transmembrane region" description="Helical" evidence="9">
    <location>
        <begin position="253"/>
        <end position="275"/>
    </location>
</feature>
<dbReference type="AlphaFoldDB" id="A0A1M6MUG0"/>
<dbReference type="InterPro" id="IPR005667">
    <property type="entry name" value="Sulph_transpt2"/>
</dbReference>
<dbReference type="STRING" id="1121476.SAMN02745751_03586"/>
<reference evidence="11 12" key="1">
    <citation type="submission" date="2016-11" db="EMBL/GenBank/DDBJ databases">
        <authorList>
            <person name="Jaros S."/>
            <person name="Januszkiewicz K."/>
            <person name="Wedrychowicz H."/>
        </authorList>
    </citation>
    <scope>NUCLEOTIDE SEQUENCE [LARGE SCALE GENOMIC DNA]</scope>
    <source>
        <strain evidence="11 12">DSM 17477</strain>
    </source>
</reference>
<dbReference type="PANTHER" id="PTHR30406">
    <property type="entry name" value="SULFATE TRANSPORT SYSTEM PERMEASE PROTEIN"/>
    <property type="match status" value="1"/>
</dbReference>
<dbReference type="InterPro" id="IPR000515">
    <property type="entry name" value="MetI-like"/>
</dbReference>
<dbReference type="Gene3D" id="1.10.3720.10">
    <property type="entry name" value="MetI-like"/>
    <property type="match status" value="1"/>
</dbReference>
<organism evidence="11 12">
    <name type="scientific">Dethiosulfatibacter aminovorans DSM 17477</name>
    <dbReference type="NCBI Taxonomy" id="1121476"/>
    <lineage>
        <taxon>Bacteria</taxon>
        <taxon>Bacillati</taxon>
        <taxon>Bacillota</taxon>
        <taxon>Tissierellia</taxon>
        <taxon>Dethiosulfatibacter</taxon>
    </lineage>
</organism>
<dbReference type="GO" id="GO:0015419">
    <property type="term" value="F:ABC-type sulfate transporter activity"/>
    <property type="evidence" value="ECO:0007669"/>
    <property type="project" value="InterPro"/>
</dbReference>
<evidence type="ECO:0000256" key="2">
    <source>
        <dbReference type="ARBA" id="ARBA00011779"/>
    </source>
</evidence>
<dbReference type="NCBIfam" id="TIGR01581">
    <property type="entry name" value="Mo_ABC_porter"/>
    <property type="match status" value="1"/>
</dbReference>
<dbReference type="RefSeq" id="WP_073051010.1">
    <property type="nucleotide sequence ID" value="NZ_FQZL01000049.1"/>
</dbReference>
<dbReference type="OrthoDB" id="9795403at2"/>
<feature type="transmembrane region" description="Helical" evidence="9">
    <location>
        <begin position="74"/>
        <end position="96"/>
    </location>
</feature>
<dbReference type="CDD" id="cd06261">
    <property type="entry name" value="TM_PBP2"/>
    <property type="match status" value="1"/>
</dbReference>
<dbReference type="GO" id="GO:0005886">
    <property type="term" value="C:plasma membrane"/>
    <property type="evidence" value="ECO:0007669"/>
    <property type="project" value="UniProtKB-SubCell"/>
</dbReference>
<comment type="function">
    <text evidence="8">Part of the ABC transporter complex CysAWTP (TC 3.A.1.6.1) involved in sulfate/thiosulfate import. Probably responsible for the translocation of the substrate across the membrane.</text>
</comment>